<dbReference type="eggNOG" id="COG1216">
    <property type="taxonomic scope" value="Bacteria"/>
</dbReference>
<name>S0KC39_9ENTE</name>
<keyword evidence="2" id="KW-1185">Reference proteome</keyword>
<protein>
    <recommendedName>
        <fullName evidence="3">Glycosyltransferase 2-like domain-containing protein</fullName>
    </recommendedName>
</protein>
<dbReference type="SUPFAM" id="SSF53448">
    <property type="entry name" value="Nucleotide-diphospho-sugar transferases"/>
    <property type="match status" value="1"/>
</dbReference>
<evidence type="ECO:0000313" key="1">
    <source>
        <dbReference type="EMBL" id="EOW87615.1"/>
    </source>
</evidence>
<proteinExistence type="predicted"/>
<dbReference type="InterPro" id="IPR029044">
    <property type="entry name" value="Nucleotide-diphossugar_trans"/>
</dbReference>
<dbReference type="STRING" id="1121865.OMW_00927"/>
<dbReference type="RefSeq" id="WP_016183088.1">
    <property type="nucleotide sequence ID" value="NZ_JXKI01000023.1"/>
</dbReference>
<dbReference type="Gene3D" id="3.90.550.10">
    <property type="entry name" value="Spore Coat Polysaccharide Biosynthesis Protein SpsA, Chain A"/>
    <property type="match status" value="1"/>
</dbReference>
<dbReference type="PATRIC" id="fig|1121865.3.peg.914"/>
<dbReference type="AlphaFoldDB" id="S0KC39"/>
<accession>S0KC39</accession>
<gene>
    <name evidence="1" type="ORF">I568_00280</name>
</gene>
<comment type="caution">
    <text evidence="1">The sequence shown here is derived from an EMBL/GenBank/DDBJ whole genome shotgun (WGS) entry which is preliminary data.</text>
</comment>
<reference evidence="1 2" key="1">
    <citation type="submission" date="2013-03" db="EMBL/GenBank/DDBJ databases">
        <title>The Genome Sequence of Enterococcus columbae ATCC_51263 (PacBio/Illumina hybrid assembly).</title>
        <authorList>
            <consortium name="The Broad Institute Genomics Platform"/>
            <consortium name="The Broad Institute Genome Sequencing Center for Infectious Disease"/>
            <person name="Earl A."/>
            <person name="Russ C."/>
            <person name="Gilmore M."/>
            <person name="Surin D."/>
            <person name="Walker B."/>
            <person name="Young S."/>
            <person name="Zeng Q."/>
            <person name="Gargeya S."/>
            <person name="Fitzgerald M."/>
            <person name="Haas B."/>
            <person name="Abouelleil A."/>
            <person name="Allen A.W."/>
            <person name="Alvarado L."/>
            <person name="Arachchi H.M."/>
            <person name="Berlin A.M."/>
            <person name="Chapman S.B."/>
            <person name="Gainer-Dewar J."/>
            <person name="Goldberg J."/>
            <person name="Griggs A."/>
            <person name="Gujja S."/>
            <person name="Hansen M."/>
            <person name="Howarth C."/>
            <person name="Imamovic A."/>
            <person name="Ireland A."/>
            <person name="Larimer J."/>
            <person name="McCowan C."/>
            <person name="Murphy C."/>
            <person name="Pearson M."/>
            <person name="Poon T.W."/>
            <person name="Priest M."/>
            <person name="Roberts A."/>
            <person name="Saif S."/>
            <person name="Shea T."/>
            <person name="Sisk P."/>
            <person name="Sykes S."/>
            <person name="Wortman J."/>
            <person name="Nusbaum C."/>
            <person name="Birren B."/>
        </authorList>
    </citation>
    <scope>NUCLEOTIDE SEQUENCE [LARGE SCALE GENOMIC DNA]</scope>
    <source>
        <strain evidence="1 2">ATCC 51263</strain>
    </source>
</reference>
<evidence type="ECO:0008006" key="3">
    <source>
        <dbReference type="Google" id="ProtNLM"/>
    </source>
</evidence>
<sequence length="280" mass="33012">MKPYVVLVLYQTPWEKVPSRAILLKWLAENELSGLMVYDNSLQPQDHPDFTKEGINYSHHPENLGLSVAYQSAFEQMPAETDWLLLLDQDTLLTEAYLMQASQMMQTAMNQQIAVIVPKIVASHQQISPIYANEYIRAGFQAVDSGLTNDRLMAINSASLWQRDFLKLIGGFSKEFPLDFLDHWLFYEVYQKQWQIAVLNTTLTHDLSVFDYEKVSVRRYKSILAAEKRYYTCYETRWLNKHRQQLFKRTLKQFLTVKNRQIWKLTLKAFWHFNQKEVGQ</sequence>
<dbReference type="Proteomes" id="UP000014113">
    <property type="component" value="Unassembled WGS sequence"/>
</dbReference>
<dbReference type="OrthoDB" id="119253at2"/>
<organism evidence="1 2">
    <name type="scientific">Enterococcus columbae DSM 7374 = ATCC 51263</name>
    <dbReference type="NCBI Taxonomy" id="1121865"/>
    <lineage>
        <taxon>Bacteria</taxon>
        <taxon>Bacillati</taxon>
        <taxon>Bacillota</taxon>
        <taxon>Bacilli</taxon>
        <taxon>Lactobacillales</taxon>
        <taxon>Enterococcaceae</taxon>
        <taxon>Enterococcus</taxon>
    </lineage>
</organism>
<dbReference type="EMBL" id="ASWJ01000002">
    <property type="protein sequence ID" value="EOW87615.1"/>
    <property type="molecule type" value="Genomic_DNA"/>
</dbReference>
<evidence type="ECO:0000313" key="2">
    <source>
        <dbReference type="Proteomes" id="UP000014113"/>
    </source>
</evidence>